<dbReference type="GO" id="GO:0008237">
    <property type="term" value="F:metallopeptidase activity"/>
    <property type="evidence" value="ECO:0007669"/>
    <property type="project" value="UniProtKB-KW"/>
</dbReference>
<dbReference type="InterPro" id="IPR001818">
    <property type="entry name" value="Pept_M10_metallopeptidase"/>
</dbReference>
<evidence type="ECO:0000256" key="1">
    <source>
        <dbReference type="ARBA" id="ARBA00001609"/>
    </source>
</evidence>
<sequence>MHFINENNEYSNSSVLKTHLSNKSEIKNKIATSIVHKYTWNGKNKYDNIIILKYSFNHPLIESMSYGFNENDISLFNQLQINQAEKSMQAWADVTNITYLKVSRHRDANIGFYNFSKNSNLAGVGYLPHHSKFGAIYINSFFSFNNSPANLNLGGYVLTHEIGHTLGLLHTHDLKNTPNHQQHTQQVSIMSYRSAQASGAHYSGYIPSTPQLYDIAAIQYLYGANMNTRTGDTVYGFNSNSEREFLSANVASDKLIFCVWDAGGIDTFDFSGYSENQNINLQEMSFSDVGGLMGNISIAADVVIENAIGGNGDDKLYGNEADNILTGGTGADQLWGNGGNNIFRYNRTSESISTRPDTLHDFKSDKDKIDLSPILFGSSGIALVDRFSSSGQTEIIQKYHELRDITYLMIDFDNNVHETDMIISLIGKHQLTTNNFIVSPQLTA</sequence>
<protein>
    <recommendedName>
        <fullName evidence="5">serralysin</fullName>
        <ecNumber evidence="5">3.4.24.40</ecNumber>
    </recommendedName>
</protein>
<dbReference type="InterPro" id="IPR034033">
    <property type="entry name" value="Serralysin-like"/>
</dbReference>
<comment type="subcellular location">
    <subcellularLocation>
        <location evidence="3">Secreted</location>
    </subcellularLocation>
</comment>
<evidence type="ECO:0000256" key="7">
    <source>
        <dbReference type="ARBA" id="ARBA00022670"/>
    </source>
</evidence>
<dbReference type="EMBL" id="CWJI01000007">
    <property type="protein sequence ID" value="CRY55626.1"/>
    <property type="molecule type" value="Genomic_DNA"/>
</dbReference>
<dbReference type="InterPro" id="IPR011049">
    <property type="entry name" value="Serralysin-like_metalloprot_C"/>
</dbReference>
<dbReference type="InterPro" id="IPR001343">
    <property type="entry name" value="Hemolysn_Ca-bd"/>
</dbReference>
<dbReference type="PRINTS" id="PR00313">
    <property type="entry name" value="CABNDNGRPT"/>
</dbReference>
<dbReference type="SUPFAM" id="SSF55486">
    <property type="entry name" value="Metalloproteases ('zincins'), catalytic domain"/>
    <property type="match status" value="1"/>
</dbReference>
<keyword evidence="11" id="KW-0862">Zinc</keyword>
<evidence type="ECO:0000259" key="13">
    <source>
        <dbReference type="SMART" id="SM00235"/>
    </source>
</evidence>
<evidence type="ECO:0000256" key="5">
    <source>
        <dbReference type="ARBA" id="ARBA00012422"/>
    </source>
</evidence>
<dbReference type="GO" id="GO:0006508">
    <property type="term" value="P:proteolysis"/>
    <property type="evidence" value="ECO:0007669"/>
    <property type="project" value="UniProtKB-KW"/>
</dbReference>
<dbReference type="AlphaFoldDB" id="A0A0H5MEX9"/>
<comment type="similarity">
    <text evidence="4">Belongs to the peptidase M10B family.</text>
</comment>
<reference evidence="15" key="1">
    <citation type="submission" date="2015-03" db="EMBL/GenBank/DDBJ databases">
        <authorList>
            <consortium name="Pathogen Informatics"/>
        </authorList>
    </citation>
    <scope>NUCLEOTIDE SEQUENCE [LARGE SCALE GENOMIC DNA]</scope>
    <source>
        <strain evidence="15">R148</strain>
    </source>
</reference>
<keyword evidence="9" id="KW-0677">Repeat</keyword>
<evidence type="ECO:0000256" key="3">
    <source>
        <dbReference type="ARBA" id="ARBA00004613"/>
    </source>
</evidence>
<keyword evidence="7 14" id="KW-0645">Protease</keyword>
<evidence type="ECO:0000256" key="10">
    <source>
        <dbReference type="ARBA" id="ARBA00022801"/>
    </source>
</evidence>
<dbReference type="GO" id="GO:0005509">
    <property type="term" value="F:calcium ion binding"/>
    <property type="evidence" value="ECO:0007669"/>
    <property type="project" value="InterPro"/>
</dbReference>
<dbReference type="Gene3D" id="3.40.390.10">
    <property type="entry name" value="Collagenase (Catalytic Domain)"/>
    <property type="match status" value="1"/>
</dbReference>
<dbReference type="CDD" id="cd04277">
    <property type="entry name" value="ZnMc_serralysin_like"/>
    <property type="match status" value="1"/>
</dbReference>
<evidence type="ECO:0000256" key="12">
    <source>
        <dbReference type="ARBA" id="ARBA00022837"/>
    </source>
</evidence>
<dbReference type="RefSeq" id="WP_053009759.1">
    <property type="nucleotide sequence ID" value="NZ_CWJI01000007.1"/>
</dbReference>
<evidence type="ECO:0000256" key="2">
    <source>
        <dbReference type="ARBA" id="ARBA00001913"/>
    </source>
</evidence>
<evidence type="ECO:0000256" key="9">
    <source>
        <dbReference type="ARBA" id="ARBA00022737"/>
    </source>
</evidence>
<keyword evidence="10 14" id="KW-0378">Hydrolase</keyword>
<name>A0A0H5MEX9_YERIN</name>
<dbReference type="GO" id="GO:0005615">
    <property type="term" value="C:extracellular space"/>
    <property type="evidence" value="ECO:0007669"/>
    <property type="project" value="InterPro"/>
</dbReference>
<dbReference type="Pfam" id="PF08548">
    <property type="entry name" value="Peptidase_M10_C"/>
    <property type="match status" value="1"/>
</dbReference>
<accession>A0A0H5MEX9</accession>
<keyword evidence="14" id="KW-0482">Metalloprotease</keyword>
<dbReference type="Pfam" id="PF00413">
    <property type="entry name" value="Peptidase_M10"/>
    <property type="match status" value="1"/>
</dbReference>
<dbReference type="SMART" id="SM00235">
    <property type="entry name" value="ZnMc"/>
    <property type="match status" value="1"/>
</dbReference>
<evidence type="ECO:0000256" key="6">
    <source>
        <dbReference type="ARBA" id="ARBA00022525"/>
    </source>
</evidence>
<comment type="catalytic activity">
    <reaction evidence="1">
        <text>Preferential cleavage of bonds with hydrophobic residues in P1'.</text>
        <dbReference type="EC" id="3.4.24.40"/>
    </reaction>
</comment>
<keyword evidence="6" id="KW-0964">Secreted</keyword>
<dbReference type="Pfam" id="PF00353">
    <property type="entry name" value="HemolysinCabind"/>
    <property type="match status" value="1"/>
</dbReference>
<dbReference type="Proteomes" id="UP000043316">
    <property type="component" value="Unassembled WGS sequence"/>
</dbReference>
<proteinExistence type="inferred from homology"/>
<comment type="cofactor">
    <cofactor evidence="2">
        <name>Ca(2+)</name>
        <dbReference type="ChEBI" id="CHEBI:29108"/>
    </cofactor>
</comment>
<feature type="domain" description="Peptidase metallopeptidase" evidence="13">
    <location>
        <begin position="42"/>
        <end position="204"/>
    </location>
</feature>
<dbReference type="EC" id="3.4.24.40" evidence="5"/>
<dbReference type="InterPro" id="IPR013858">
    <property type="entry name" value="Peptidase_M10B_C"/>
</dbReference>
<dbReference type="Gene3D" id="2.150.10.10">
    <property type="entry name" value="Serralysin-like metalloprotease, C-terminal"/>
    <property type="match status" value="1"/>
</dbReference>
<evidence type="ECO:0000313" key="15">
    <source>
        <dbReference type="Proteomes" id="UP000043316"/>
    </source>
</evidence>
<evidence type="ECO:0000256" key="11">
    <source>
        <dbReference type="ARBA" id="ARBA00022833"/>
    </source>
</evidence>
<keyword evidence="8" id="KW-0479">Metal-binding</keyword>
<dbReference type="SUPFAM" id="SSF51120">
    <property type="entry name" value="beta-Roll"/>
    <property type="match status" value="1"/>
</dbReference>
<keyword evidence="12" id="KW-0106">Calcium</keyword>
<dbReference type="InterPro" id="IPR006026">
    <property type="entry name" value="Peptidase_Metallo"/>
</dbReference>
<evidence type="ECO:0000313" key="14">
    <source>
        <dbReference type="EMBL" id="CRY55626.1"/>
    </source>
</evidence>
<dbReference type="GO" id="GO:0008270">
    <property type="term" value="F:zinc ion binding"/>
    <property type="evidence" value="ECO:0007669"/>
    <property type="project" value="InterPro"/>
</dbReference>
<gene>
    <name evidence="14" type="primary">prtA</name>
    <name evidence="14" type="ORF">ERS008476_02627</name>
</gene>
<evidence type="ECO:0000256" key="8">
    <source>
        <dbReference type="ARBA" id="ARBA00022723"/>
    </source>
</evidence>
<organism evidence="14 15">
    <name type="scientific">Yersinia intermedia</name>
    <dbReference type="NCBI Taxonomy" id="631"/>
    <lineage>
        <taxon>Bacteria</taxon>
        <taxon>Pseudomonadati</taxon>
        <taxon>Pseudomonadota</taxon>
        <taxon>Gammaproteobacteria</taxon>
        <taxon>Enterobacterales</taxon>
        <taxon>Yersiniaceae</taxon>
        <taxon>Yersinia</taxon>
    </lineage>
</organism>
<dbReference type="InterPro" id="IPR024079">
    <property type="entry name" value="MetalloPept_cat_dom_sf"/>
</dbReference>
<evidence type="ECO:0000256" key="4">
    <source>
        <dbReference type="ARBA" id="ARBA00009490"/>
    </source>
</evidence>